<dbReference type="GO" id="GO:1990189">
    <property type="term" value="F:protein N-terminal-serine acetyltransferase activity"/>
    <property type="evidence" value="ECO:0007669"/>
    <property type="project" value="TreeGrafter"/>
</dbReference>
<dbReference type="GO" id="GO:0005737">
    <property type="term" value="C:cytoplasm"/>
    <property type="evidence" value="ECO:0007669"/>
    <property type="project" value="TreeGrafter"/>
</dbReference>
<dbReference type="EC" id="2.3.1.-" evidence="2"/>
<dbReference type="GO" id="GO:0008999">
    <property type="term" value="F:protein-N-terminal-alanine acetyltransferase activity"/>
    <property type="evidence" value="ECO:0007669"/>
    <property type="project" value="TreeGrafter"/>
</dbReference>
<keyword evidence="2" id="KW-0808">Transferase</keyword>
<dbReference type="InterPro" id="IPR016181">
    <property type="entry name" value="Acyl_CoA_acyltransferase"/>
</dbReference>
<dbReference type="InterPro" id="IPR051908">
    <property type="entry name" value="Ribosomal_N-acetyltransferase"/>
</dbReference>
<sequence>MEIRIDEHIRLQQTSPQHAEGLLEAVDQNRDHLSRFLPWVGNMQEVTDFDQYIQYCMDLYDQQQEISFVILSDQTIVGRIGLHHINQQNKSAAIGYWLNRDMEGKGIISRSCRKMIHLAFNELGLNRIEIKAAVENTKSQAIPQRLGFQREGILRQSELVNGVFLDLVIFSMLKEEWIYSVE</sequence>
<evidence type="ECO:0000313" key="3">
    <source>
        <dbReference type="Proteomes" id="UP000254893"/>
    </source>
</evidence>
<dbReference type="PANTHER" id="PTHR43441">
    <property type="entry name" value="RIBOSOMAL-PROTEIN-SERINE ACETYLTRANSFERASE"/>
    <property type="match status" value="1"/>
</dbReference>
<feature type="domain" description="N-acetyltransferase" evidence="1">
    <location>
        <begin position="24"/>
        <end position="166"/>
    </location>
</feature>
<protein>
    <submittedName>
        <fullName evidence="2">Ribosomal N-acetyltransferase YdaF</fullName>
        <ecNumber evidence="2">2.3.1.-</ecNumber>
    </submittedName>
</protein>
<dbReference type="SUPFAM" id="SSF55729">
    <property type="entry name" value="Acyl-CoA N-acyltransferases (Nat)"/>
    <property type="match status" value="1"/>
</dbReference>
<evidence type="ECO:0000259" key="1">
    <source>
        <dbReference type="PROSITE" id="PS51186"/>
    </source>
</evidence>
<dbReference type="InterPro" id="IPR000182">
    <property type="entry name" value="GNAT_dom"/>
</dbReference>
<accession>A0A380BNH8</accession>
<dbReference type="Proteomes" id="UP000254893">
    <property type="component" value="Unassembled WGS sequence"/>
</dbReference>
<dbReference type="Gene3D" id="3.40.630.30">
    <property type="match status" value="1"/>
</dbReference>
<name>A0A380BNH8_SPHSI</name>
<proteinExistence type="predicted"/>
<dbReference type="RefSeq" id="WP_115169553.1">
    <property type="nucleotide sequence ID" value="NZ_UGYW01000002.1"/>
</dbReference>
<dbReference type="EMBL" id="UGYW01000002">
    <property type="protein sequence ID" value="SUJ04303.1"/>
    <property type="molecule type" value="Genomic_DNA"/>
</dbReference>
<dbReference type="PANTHER" id="PTHR43441:SF12">
    <property type="entry name" value="RIBOSOMAL N-ACETYLTRANSFERASE YDAF-RELATED"/>
    <property type="match status" value="1"/>
</dbReference>
<dbReference type="AlphaFoldDB" id="A0A380BNH8"/>
<organism evidence="2 3">
    <name type="scientific">Sphingobacterium spiritivorum</name>
    <name type="common">Flavobacterium spiritivorum</name>
    <dbReference type="NCBI Taxonomy" id="258"/>
    <lineage>
        <taxon>Bacteria</taxon>
        <taxon>Pseudomonadati</taxon>
        <taxon>Bacteroidota</taxon>
        <taxon>Sphingobacteriia</taxon>
        <taxon>Sphingobacteriales</taxon>
        <taxon>Sphingobacteriaceae</taxon>
        <taxon>Sphingobacterium</taxon>
    </lineage>
</organism>
<dbReference type="PROSITE" id="PS51186">
    <property type="entry name" value="GNAT"/>
    <property type="match status" value="1"/>
</dbReference>
<keyword evidence="2" id="KW-0012">Acyltransferase</keyword>
<gene>
    <name evidence="2" type="primary">ydaF</name>
    <name evidence="2" type="ORF">NCTC11388_01341</name>
</gene>
<dbReference type="Pfam" id="PF13302">
    <property type="entry name" value="Acetyltransf_3"/>
    <property type="match status" value="1"/>
</dbReference>
<reference evidence="2 3" key="1">
    <citation type="submission" date="2018-06" db="EMBL/GenBank/DDBJ databases">
        <authorList>
            <consortium name="Pathogen Informatics"/>
            <person name="Doyle S."/>
        </authorList>
    </citation>
    <scope>NUCLEOTIDE SEQUENCE [LARGE SCALE GENOMIC DNA]</scope>
    <source>
        <strain evidence="2 3">NCTC11388</strain>
    </source>
</reference>
<evidence type="ECO:0000313" key="2">
    <source>
        <dbReference type="EMBL" id="SUJ04303.1"/>
    </source>
</evidence>